<dbReference type="SUPFAM" id="SSF56112">
    <property type="entry name" value="Protein kinase-like (PK-like)"/>
    <property type="match status" value="1"/>
</dbReference>
<evidence type="ECO:0000313" key="8">
    <source>
        <dbReference type="Proteomes" id="UP001501074"/>
    </source>
</evidence>
<keyword evidence="8" id="KW-1185">Reference proteome</keyword>
<dbReference type="PROSITE" id="PS50011">
    <property type="entry name" value="PROTEIN_KINASE_DOM"/>
    <property type="match status" value="1"/>
</dbReference>
<keyword evidence="5" id="KW-0812">Transmembrane</keyword>
<dbReference type="Gene3D" id="3.30.200.20">
    <property type="entry name" value="Phosphorylase Kinase, domain 1"/>
    <property type="match status" value="1"/>
</dbReference>
<evidence type="ECO:0000256" key="1">
    <source>
        <dbReference type="ARBA" id="ARBA00008874"/>
    </source>
</evidence>
<feature type="region of interest" description="Disordered" evidence="4">
    <location>
        <begin position="417"/>
        <end position="449"/>
    </location>
</feature>
<keyword evidence="5" id="KW-1133">Transmembrane helix</keyword>
<gene>
    <name evidence="7" type="ORF">GCM10022223_27770</name>
</gene>
<comment type="similarity">
    <text evidence="1">Belongs to the protein kinase superfamily. STE Ser/Thr protein kinase family. STE20 subfamily.</text>
</comment>
<evidence type="ECO:0000256" key="5">
    <source>
        <dbReference type="SAM" id="Phobius"/>
    </source>
</evidence>
<dbReference type="PROSITE" id="PS00108">
    <property type="entry name" value="PROTEIN_KINASE_ST"/>
    <property type="match status" value="1"/>
</dbReference>
<dbReference type="InterPro" id="IPR011009">
    <property type="entry name" value="Kinase-like_dom_sf"/>
</dbReference>
<evidence type="ECO:0000313" key="7">
    <source>
        <dbReference type="EMBL" id="GAA3610099.1"/>
    </source>
</evidence>
<reference evidence="8" key="1">
    <citation type="journal article" date="2019" name="Int. J. Syst. Evol. Microbiol.">
        <title>The Global Catalogue of Microorganisms (GCM) 10K type strain sequencing project: providing services to taxonomists for standard genome sequencing and annotation.</title>
        <authorList>
            <consortium name="The Broad Institute Genomics Platform"/>
            <consortium name="The Broad Institute Genome Sequencing Center for Infectious Disease"/>
            <person name="Wu L."/>
            <person name="Ma J."/>
        </authorList>
    </citation>
    <scope>NUCLEOTIDE SEQUENCE [LARGE SCALE GENOMIC DNA]</scope>
    <source>
        <strain evidence="8">JCM 16902</strain>
    </source>
</reference>
<evidence type="ECO:0000256" key="2">
    <source>
        <dbReference type="ARBA" id="ARBA00022741"/>
    </source>
</evidence>
<proteinExistence type="inferred from homology"/>
<name>A0ABP6ZHT7_9ACTN</name>
<keyword evidence="5" id="KW-0472">Membrane</keyword>
<accession>A0ABP6ZHT7</accession>
<dbReference type="InterPro" id="IPR051931">
    <property type="entry name" value="PAK3-like"/>
</dbReference>
<organism evidence="7 8">
    <name type="scientific">Kineosporia mesophila</name>
    <dbReference type="NCBI Taxonomy" id="566012"/>
    <lineage>
        <taxon>Bacteria</taxon>
        <taxon>Bacillati</taxon>
        <taxon>Actinomycetota</taxon>
        <taxon>Actinomycetes</taxon>
        <taxon>Kineosporiales</taxon>
        <taxon>Kineosporiaceae</taxon>
        <taxon>Kineosporia</taxon>
    </lineage>
</organism>
<dbReference type="InterPro" id="IPR008271">
    <property type="entry name" value="Ser/Thr_kinase_AS"/>
</dbReference>
<feature type="domain" description="Protein kinase" evidence="6">
    <location>
        <begin position="21"/>
        <end position="272"/>
    </location>
</feature>
<dbReference type="Pfam" id="PF00069">
    <property type="entry name" value="Pkinase"/>
    <property type="match status" value="1"/>
</dbReference>
<evidence type="ECO:0000259" key="6">
    <source>
        <dbReference type="PROSITE" id="PS50011"/>
    </source>
</evidence>
<dbReference type="InterPro" id="IPR000719">
    <property type="entry name" value="Prot_kinase_dom"/>
</dbReference>
<keyword evidence="2" id="KW-0547">Nucleotide-binding</keyword>
<protein>
    <recommendedName>
        <fullName evidence="6">Protein kinase domain-containing protein</fullName>
    </recommendedName>
</protein>
<feature type="compositionally biased region" description="Low complexity" evidence="4">
    <location>
        <begin position="420"/>
        <end position="444"/>
    </location>
</feature>
<dbReference type="PANTHER" id="PTHR45832">
    <property type="entry name" value="SERINE/THREONINE-PROTEIN KINASE SAMKA-RELATED-RELATED"/>
    <property type="match status" value="1"/>
</dbReference>
<dbReference type="Proteomes" id="UP001501074">
    <property type="component" value="Unassembled WGS sequence"/>
</dbReference>
<evidence type="ECO:0000256" key="3">
    <source>
        <dbReference type="ARBA" id="ARBA00022840"/>
    </source>
</evidence>
<comment type="caution">
    <text evidence="7">The sequence shown here is derived from an EMBL/GenBank/DDBJ whole genome shotgun (WGS) entry which is preliminary data.</text>
</comment>
<dbReference type="EMBL" id="BAAAZO010000003">
    <property type="protein sequence ID" value="GAA3610099.1"/>
    <property type="molecule type" value="Genomic_DNA"/>
</dbReference>
<dbReference type="Gene3D" id="1.10.510.10">
    <property type="entry name" value="Transferase(Phosphotransferase) domain 1"/>
    <property type="match status" value="1"/>
</dbReference>
<sequence length="563" mass="59240">MAVMPDATELRTGDPEQVAGYRIVRRLGQGGQGVVFLALGADGQKVAIKQLRQVEDKQARRQFAKEVAAARRVAPFCTARVISFDLDGEKPHVVSEFIEGPSLQRLVRDSGPMTGTRLERLAIGTVTALAAIHQAGVVHRDFKPANVMVSPDGPRVIDFGIARDMSSETTVTSRIFGTPAYMAPEQIRNERVSPQTDMFAWASVVAFAATGRAPFDAGHMMAVVHRITTMEPILDGVPDALVDVLLKCLAKDAKQRPTAQQALAMLLGRPTPDQDIPNPTAVLAEGSRFAQASTAGKTHPADETVPTPVTQQAKLKQAKFDQAQAAQVQVAPAQVAEKPVAPVASVAGPDTLPTAVGVEIPRYGTPVTLPDGSPLSALPLRKNGFGSSVGAVLAVLVLAIALVAGGAIVVRTLLDHDASTPTGQTGTPAPGPTTDGQPTDGAGPSSTDDAAFTLPAWADGVWTGTVMQPLGKVTEWDVTITLDADGATGRMTSRDLGCDGVLTYLSGNGDSMQMATLLENDLWDQCSDRSSVRLQHTSDNELVFDWTDSEADGNNANGTLSPQ</sequence>
<dbReference type="PANTHER" id="PTHR45832:SF22">
    <property type="entry name" value="SERINE_THREONINE-PROTEIN KINASE SAMKA-RELATED"/>
    <property type="match status" value="1"/>
</dbReference>
<dbReference type="CDD" id="cd14014">
    <property type="entry name" value="STKc_PknB_like"/>
    <property type="match status" value="1"/>
</dbReference>
<feature type="transmembrane region" description="Helical" evidence="5">
    <location>
        <begin position="389"/>
        <end position="410"/>
    </location>
</feature>
<evidence type="ECO:0000256" key="4">
    <source>
        <dbReference type="SAM" id="MobiDB-lite"/>
    </source>
</evidence>
<keyword evidence="3" id="KW-0067">ATP-binding</keyword>